<feature type="coiled-coil region" evidence="1">
    <location>
        <begin position="242"/>
        <end position="269"/>
    </location>
</feature>
<protein>
    <submittedName>
        <fullName evidence="3">Uncharacterized protein</fullName>
    </submittedName>
</protein>
<feature type="region of interest" description="Disordered" evidence="2">
    <location>
        <begin position="82"/>
        <end position="112"/>
    </location>
</feature>
<dbReference type="GO" id="GO:0005829">
    <property type="term" value="C:cytosol"/>
    <property type="evidence" value="ECO:0007669"/>
    <property type="project" value="TreeGrafter"/>
</dbReference>
<dbReference type="Pfam" id="PF01166">
    <property type="entry name" value="TSC22"/>
    <property type="match status" value="1"/>
</dbReference>
<dbReference type="Proteomes" id="UP001286313">
    <property type="component" value="Unassembled WGS sequence"/>
</dbReference>
<keyword evidence="4" id="KW-1185">Reference proteome</keyword>
<proteinExistence type="predicted"/>
<dbReference type="SUPFAM" id="SSF58026">
    <property type="entry name" value="Delta-sleep-inducing peptide immunoreactive peptide"/>
    <property type="match status" value="1"/>
</dbReference>
<keyword evidence="1" id="KW-0175">Coiled coil</keyword>
<dbReference type="Gene3D" id="1.20.5.490">
    <property type="entry name" value="Single helix bin"/>
    <property type="match status" value="1"/>
</dbReference>
<comment type="caution">
    <text evidence="3">The sequence shown here is derived from an EMBL/GenBank/DDBJ whole genome shotgun (WGS) entry which is preliminary data.</text>
</comment>
<evidence type="ECO:0000256" key="2">
    <source>
        <dbReference type="SAM" id="MobiDB-lite"/>
    </source>
</evidence>
<evidence type="ECO:0000313" key="4">
    <source>
        <dbReference type="Proteomes" id="UP001286313"/>
    </source>
</evidence>
<dbReference type="GO" id="GO:0008284">
    <property type="term" value="P:positive regulation of cell population proliferation"/>
    <property type="evidence" value="ECO:0007669"/>
    <property type="project" value="TreeGrafter"/>
</dbReference>
<dbReference type="GO" id="GO:0005634">
    <property type="term" value="C:nucleus"/>
    <property type="evidence" value="ECO:0007669"/>
    <property type="project" value="TreeGrafter"/>
</dbReference>
<reference evidence="3" key="1">
    <citation type="submission" date="2023-10" db="EMBL/GenBank/DDBJ databases">
        <title>Genome assemblies of two species of porcelain crab, Petrolisthes cinctipes and Petrolisthes manimaculis (Anomura: Porcellanidae).</title>
        <authorList>
            <person name="Angst P."/>
        </authorList>
    </citation>
    <scope>NUCLEOTIDE SEQUENCE</scope>
    <source>
        <strain evidence="3">PB745_01</strain>
        <tissue evidence="3">Gill</tissue>
    </source>
</reference>
<name>A0AAE1BKI9_PETCI</name>
<dbReference type="GO" id="GO:0006357">
    <property type="term" value="P:regulation of transcription by RNA polymerase II"/>
    <property type="evidence" value="ECO:0007669"/>
    <property type="project" value="InterPro"/>
</dbReference>
<evidence type="ECO:0000313" key="3">
    <source>
        <dbReference type="EMBL" id="KAK3852305.1"/>
    </source>
</evidence>
<feature type="compositionally biased region" description="Polar residues" evidence="2">
    <location>
        <begin position="179"/>
        <end position="202"/>
    </location>
</feature>
<dbReference type="CDD" id="cd21936">
    <property type="entry name" value="ZIP_TSC22D"/>
    <property type="match status" value="1"/>
</dbReference>
<accession>A0AAE1BKI9</accession>
<sequence length="294" mass="32848">MVCVRDKVREDVKKGLEARHKEDGRTRQDLSSSSCGYCGGDSSAFQCYVKPREYQLTPSVAAHTGTTPPFNMKMDSLPCEFSHSTHGPITPPATPTQDMARTPTFSSCSDPRYSHHEYAQTEFAHPEYVSDSYSSQISTDSFTSQGSTDSLSSQGSSDIFPASSSSESSTHAFSPPESPLSTPKGTPTHTPAHTPLSSTPTRITKDDTKRSRKNSFVYDVRLTDEQFLFFVPDFDLVKSHLMFAVREEVEVLKEKITELMDRISQLEYENMVLRQYATQEALQQLQQPHHPSNT</sequence>
<dbReference type="EMBL" id="JAWQEG010007489">
    <property type="protein sequence ID" value="KAK3852305.1"/>
    <property type="molecule type" value="Genomic_DNA"/>
</dbReference>
<feature type="compositionally biased region" description="Low complexity" evidence="2">
    <location>
        <begin position="136"/>
        <end position="175"/>
    </location>
</feature>
<dbReference type="GO" id="GO:0043066">
    <property type="term" value="P:negative regulation of apoptotic process"/>
    <property type="evidence" value="ECO:0007669"/>
    <property type="project" value="TreeGrafter"/>
</dbReference>
<organism evidence="3 4">
    <name type="scientific">Petrolisthes cinctipes</name>
    <name type="common">Flat porcelain crab</name>
    <dbReference type="NCBI Taxonomy" id="88211"/>
    <lineage>
        <taxon>Eukaryota</taxon>
        <taxon>Metazoa</taxon>
        <taxon>Ecdysozoa</taxon>
        <taxon>Arthropoda</taxon>
        <taxon>Crustacea</taxon>
        <taxon>Multicrustacea</taxon>
        <taxon>Malacostraca</taxon>
        <taxon>Eumalacostraca</taxon>
        <taxon>Eucarida</taxon>
        <taxon>Decapoda</taxon>
        <taxon>Pleocyemata</taxon>
        <taxon>Anomura</taxon>
        <taxon>Galatheoidea</taxon>
        <taxon>Porcellanidae</taxon>
        <taxon>Petrolisthes</taxon>
    </lineage>
</organism>
<feature type="region of interest" description="Disordered" evidence="2">
    <location>
        <begin position="136"/>
        <end position="210"/>
    </location>
</feature>
<evidence type="ECO:0000256" key="1">
    <source>
        <dbReference type="SAM" id="Coils"/>
    </source>
</evidence>
<dbReference type="AlphaFoldDB" id="A0AAE1BKI9"/>
<gene>
    <name evidence="3" type="ORF">Pcinc_041103</name>
</gene>
<dbReference type="PANTHER" id="PTHR46745">
    <property type="entry name" value="TSC22 DOMAIN FAMILY PROTEIN 1"/>
    <property type="match status" value="1"/>
</dbReference>
<feature type="compositionally biased region" description="Polar residues" evidence="2">
    <location>
        <begin position="95"/>
        <end position="109"/>
    </location>
</feature>
<dbReference type="InterPro" id="IPR000580">
    <property type="entry name" value="TSC22/Bun"/>
</dbReference>
<dbReference type="PANTHER" id="PTHR46745:SF1">
    <property type="entry name" value="TSC22 DOMAIN FAMILY PROTEIN 1"/>
    <property type="match status" value="1"/>
</dbReference>